<gene>
    <name evidence="2" type="ORF">Tco_0939099</name>
</gene>
<evidence type="ECO:0000313" key="2">
    <source>
        <dbReference type="EMBL" id="GJT39234.1"/>
    </source>
</evidence>
<feature type="compositionally biased region" description="Gly residues" evidence="1">
    <location>
        <begin position="72"/>
        <end position="84"/>
    </location>
</feature>
<accession>A0ABQ5DR00</accession>
<proteinExistence type="predicted"/>
<protein>
    <submittedName>
        <fullName evidence="2">Uncharacterized protein</fullName>
    </submittedName>
</protein>
<evidence type="ECO:0000313" key="3">
    <source>
        <dbReference type="Proteomes" id="UP001151760"/>
    </source>
</evidence>
<reference evidence="2" key="1">
    <citation type="journal article" date="2022" name="Int. J. Mol. Sci.">
        <title>Draft Genome of Tanacetum Coccineum: Genomic Comparison of Closely Related Tanacetum-Family Plants.</title>
        <authorList>
            <person name="Yamashiro T."/>
            <person name="Shiraishi A."/>
            <person name="Nakayama K."/>
            <person name="Satake H."/>
        </authorList>
    </citation>
    <scope>NUCLEOTIDE SEQUENCE</scope>
</reference>
<keyword evidence="3" id="KW-1185">Reference proteome</keyword>
<feature type="region of interest" description="Disordered" evidence="1">
    <location>
        <begin position="44"/>
        <end position="84"/>
    </location>
</feature>
<sequence>MSSAVNAHHAKDFPLLAHLTSPKMQKHANPKGLHTFGKGLSGPNFSGGYPITNKKPSPEQLNSSNPPSGGPMVIGGGGGGEGGGGGTTGWTGCWGLRWLECRTGRHFYNNHVVVLQGLLERSTLHVEVGVTVRTQHPTERFVVLSDSPCHYSSNATNAEVSSVIRSLVSDRPIMTTAVATTVVVAASFVMVPRAGDEPVYASIFTDSTSAGTDMDSETLRPIYVPKWNMVNEFSFDDPDVCRSLVDQLSPHVLFSQLCGMDYGQLFAEFNVRAARQTCLGAEVRIQTEQILREKRKLKGRCSRQADLLKVRDVEIASLKAQLS</sequence>
<name>A0ABQ5DR00_9ASTR</name>
<comment type="caution">
    <text evidence="2">The sequence shown here is derived from an EMBL/GenBank/DDBJ whole genome shotgun (WGS) entry which is preliminary data.</text>
</comment>
<reference evidence="2" key="2">
    <citation type="submission" date="2022-01" db="EMBL/GenBank/DDBJ databases">
        <authorList>
            <person name="Yamashiro T."/>
            <person name="Shiraishi A."/>
            <person name="Satake H."/>
            <person name="Nakayama K."/>
        </authorList>
    </citation>
    <scope>NUCLEOTIDE SEQUENCE</scope>
</reference>
<organism evidence="2 3">
    <name type="scientific">Tanacetum coccineum</name>
    <dbReference type="NCBI Taxonomy" id="301880"/>
    <lineage>
        <taxon>Eukaryota</taxon>
        <taxon>Viridiplantae</taxon>
        <taxon>Streptophyta</taxon>
        <taxon>Embryophyta</taxon>
        <taxon>Tracheophyta</taxon>
        <taxon>Spermatophyta</taxon>
        <taxon>Magnoliopsida</taxon>
        <taxon>eudicotyledons</taxon>
        <taxon>Gunneridae</taxon>
        <taxon>Pentapetalae</taxon>
        <taxon>asterids</taxon>
        <taxon>campanulids</taxon>
        <taxon>Asterales</taxon>
        <taxon>Asteraceae</taxon>
        <taxon>Asteroideae</taxon>
        <taxon>Anthemideae</taxon>
        <taxon>Anthemidinae</taxon>
        <taxon>Tanacetum</taxon>
    </lineage>
</organism>
<dbReference type="EMBL" id="BQNB010015370">
    <property type="protein sequence ID" value="GJT39234.1"/>
    <property type="molecule type" value="Genomic_DNA"/>
</dbReference>
<evidence type="ECO:0000256" key="1">
    <source>
        <dbReference type="SAM" id="MobiDB-lite"/>
    </source>
</evidence>
<dbReference type="Proteomes" id="UP001151760">
    <property type="component" value="Unassembled WGS sequence"/>
</dbReference>